<evidence type="ECO:0000256" key="2">
    <source>
        <dbReference type="SAM" id="SignalP"/>
    </source>
</evidence>
<evidence type="ECO:0008006" key="5">
    <source>
        <dbReference type="Google" id="ProtNLM"/>
    </source>
</evidence>
<feature type="region of interest" description="Disordered" evidence="1">
    <location>
        <begin position="116"/>
        <end position="152"/>
    </location>
</feature>
<dbReference type="AlphaFoldDB" id="A0A182PRW8"/>
<organism evidence="3 4">
    <name type="scientific">Anopheles epiroticus</name>
    <dbReference type="NCBI Taxonomy" id="199890"/>
    <lineage>
        <taxon>Eukaryota</taxon>
        <taxon>Metazoa</taxon>
        <taxon>Ecdysozoa</taxon>
        <taxon>Arthropoda</taxon>
        <taxon>Hexapoda</taxon>
        <taxon>Insecta</taxon>
        <taxon>Pterygota</taxon>
        <taxon>Neoptera</taxon>
        <taxon>Endopterygota</taxon>
        <taxon>Diptera</taxon>
        <taxon>Nematocera</taxon>
        <taxon>Culicoidea</taxon>
        <taxon>Culicidae</taxon>
        <taxon>Anophelinae</taxon>
        <taxon>Anopheles</taxon>
    </lineage>
</organism>
<accession>A0A182PRW8</accession>
<evidence type="ECO:0000313" key="3">
    <source>
        <dbReference type="EnsemblMetazoa" id="AEPI009703-PA"/>
    </source>
</evidence>
<sequence>MAIFCLVLATVTFVLLGGPQACRCDRPPIDETGGFDGNIWKSIHNHLVAGEGKNSISTAKLPVHDIPWNSPQPTGPNANELMLLQSLINRYRKYMVERFVRFDDACWLLFGAETTNGEDEDDSEEPPQNVVEASTNSPPTDASAGMVGGGRGESFRPEINRVCLFDFGSRSSFFAFPFPAFHPMIETLQIKRPTRSMLDLCSRTASAKQYYHCLFERFNDGQLMSMLQEYAETYCGFVRHNDNDPFERSTVAAGLQKRDTPRYVSKQKFHSWGGKRNTAQVFYPWGGKRTMPRTHKQPKVVIRNPFHSWGGKRSGSEATST</sequence>
<feature type="chain" id="PRO_5008131868" description="Leucokinin" evidence="2">
    <location>
        <begin position="25"/>
        <end position="321"/>
    </location>
</feature>
<evidence type="ECO:0000256" key="1">
    <source>
        <dbReference type="SAM" id="MobiDB-lite"/>
    </source>
</evidence>
<dbReference type="EnsemblMetazoa" id="AEPI009703-RA">
    <property type="protein sequence ID" value="AEPI009703-PA"/>
    <property type="gene ID" value="AEPI009703"/>
</dbReference>
<reference evidence="4" key="1">
    <citation type="submission" date="2013-03" db="EMBL/GenBank/DDBJ databases">
        <title>The Genome Sequence of Anopheles epiroticus epiroticus2.</title>
        <authorList>
            <consortium name="The Broad Institute Genomics Platform"/>
            <person name="Neafsey D.E."/>
            <person name="Howell P."/>
            <person name="Walker B."/>
            <person name="Young S.K."/>
            <person name="Zeng Q."/>
            <person name="Gargeya S."/>
            <person name="Fitzgerald M."/>
            <person name="Haas B."/>
            <person name="Abouelleil A."/>
            <person name="Allen A.W."/>
            <person name="Alvarado L."/>
            <person name="Arachchi H.M."/>
            <person name="Berlin A.M."/>
            <person name="Chapman S.B."/>
            <person name="Gainer-Dewar J."/>
            <person name="Goldberg J."/>
            <person name="Griggs A."/>
            <person name="Gujja S."/>
            <person name="Hansen M."/>
            <person name="Howarth C."/>
            <person name="Imamovic A."/>
            <person name="Ireland A."/>
            <person name="Larimer J."/>
            <person name="McCowan C."/>
            <person name="Murphy C."/>
            <person name="Pearson M."/>
            <person name="Poon T.W."/>
            <person name="Priest M."/>
            <person name="Roberts A."/>
            <person name="Saif S."/>
            <person name="Shea T."/>
            <person name="Sisk P."/>
            <person name="Sykes S."/>
            <person name="Wortman J."/>
            <person name="Nusbaum C."/>
            <person name="Birren B."/>
        </authorList>
    </citation>
    <scope>NUCLEOTIDE SEQUENCE [LARGE SCALE GENOMIC DNA]</scope>
    <source>
        <strain evidence="4">Epiroticus2</strain>
    </source>
</reference>
<feature type="compositionally biased region" description="Polar residues" evidence="1">
    <location>
        <begin position="131"/>
        <end position="140"/>
    </location>
</feature>
<dbReference type="VEuPathDB" id="VectorBase:AEPI009703"/>
<keyword evidence="4" id="KW-1185">Reference proteome</keyword>
<protein>
    <recommendedName>
        <fullName evidence="5">Leucokinin</fullName>
    </recommendedName>
</protein>
<reference evidence="3" key="2">
    <citation type="submission" date="2020-05" db="UniProtKB">
        <authorList>
            <consortium name="EnsemblMetazoa"/>
        </authorList>
    </citation>
    <scope>IDENTIFICATION</scope>
    <source>
        <strain evidence="3">Epiroticus2</strain>
    </source>
</reference>
<proteinExistence type="predicted"/>
<feature type="signal peptide" evidence="2">
    <location>
        <begin position="1"/>
        <end position="24"/>
    </location>
</feature>
<name>A0A182PRW8_9DIPT</name>
<evidence type="ECO:0000313" key="4">
    <source>
        <dbReference type="Proteomes" id="UP000075885"/>
    </source>
</evidence>
<keyword evidence="2" id="KW-0732">Signal</keyword>
<feature type="compositionally biased region" description="Acidic residues" evidence="1">
    <location>
        <begin position="116"/>
        <end position="125"/>
    </location>
</feature>
<dbReference type="Proteomes" id="UP000075885">
    <property type="component" value="Unassembled WGS sequence"/>
</dbReference>